<dbReference type="Proteomes" id="UP000238523">
    <property type="component" value="Chromosome"/>
</dbReference>
<evidence type="ECO:0000313" key="2">
    <source>
        <dbReference type="Proteomes" id="UP000238523"/>
    </source>
</evidence>
<evidence type="ECO:0000313" key="1">
    <source>
        <dbReference type="EMBL" id="AUW45332.1"/>
    </source>
</evidence>
<sequence>MLYLFVFTQFRTQNRYELLLELL</sequence>
<gene>
    <name evidence="1" type="ORF">CUJ84_Chr005043</name>
</gene>
<proteinExistence type="predicted"/>
<name>A0A2K9ZAS0_RHILE</name>
<dbReference type="AlphaFoldDB" id="A0A2K9ZAS0"/>
<accession>A0A2K9ZAS0</accession>
<reference evidence="1 2" key="1">
    <citation type="submission" date="2017-11" db="EMBL/GenBank/DDBJ databases">
        <title>Complete genome of Rhizobium leguminosarum Norway, an ineffective micro-symbiont.</title>
        <authorList>
            <person name="Hoffrichter A."/>
            <person name="Liang J."/>
            <person name="Brachmann A."/>
            <person name="Marin M."/>
        </authorList>
    </citation>
    <scope>NUCLEOTIDE SEQUENCE [LARGE SCALE GENOMIC DNA]</scope>
    <source>
        <strain evidence="1 2">Norway</strain>
    </source>
</reference>
<protein>
    <submittedName>
        <fullName evidence="1">Uncharacterized protein</fullName>
    </submittedName>
</protein>
<dbReference type="EMBL" id="CP025012">
    <property type="protein sequence ID" value="AUW45332.1"/>
    <property type="molecule type" value="Genomic_DNA"/>
</dbReference>
<organism evidence="1 2">
    <name type="scientific">Rhizobium leguminosarum</name>
    <dbReference type="NCBI Taxonomy" id="384"/>
    <lineage>
        <taxon>Bacteria</taxon>
        <taxon>Pseudomonadati</taxon>
        <taxon>Pseudomonadota</taxon>
        <taxon>Alphaproteobacteria</taxon>
        <taxon>Hyphomicrobiales</taxon>
        <taxon>Rhizobiaceae</taxon>
        <taxon>Rhizobium/Agrobacterium group</taxon>
        <taxon>Rhizobium</taxon>
    </lineage>
</organism>